<evidence type="ECO:0000313" key="1">
    <source>
        <dbReference type="EMBL" id="MFD1373457.1"/>
    </source>
</evidence>
<gene>
    <name evidence="1" type="ORF">ACFQ5G_49705</name>
</gene>
<comment type="caution">
    <text evidence="1">The sequence shown here is derived from an EMBL/GenBank/DDBJ whole genome shotgun (WGS) entry which is preliminary data.</text>
</comment>
<name>A0ABW4ATF1_9ACTN</name>
<keyword evidence="2" id="KW-1185">Reference proteome</keyword>
<dbReference type="EMBL" id="JBHTMK010000068">
    <property type="protein sequence ID" value="MFD1373457.1"/>
    <property type="molecule type" value="Genomic_DNA"/>
</dbReference>
<accession>A0ABW4ATF1</accession>
<dbReference type="Proteomes" id="UP001597183">
    <property type="component" value="Unassembled WGS sequence"/>
</dbReference>
<proteinExistence type="predicted"/>
<organism evidence="1 2">
    <name type="scientific">Actinoplanes sichuanensis</name>
    <dbReference type="NCBI Taxonomy" id="512349"/>
    <lineage>
        <taxon>Bacteria</taxon>
        <taxon>Bacillati</taxon>
        <taxon>Actinomycetota</taxon>
        <taxon>Actinomycetes</taxon>
        <taxon>Micromonosporales</taxon>
        <taxon>Micromonosporaceae</taxon>
        <taxon>Actinoplanes</taxon>
    </lineage>
</organism>
<dbReference type="RefSeq" id="WP_378079238.1">
    <property type="nucleotide sequence ID" value="NZ_JBHTMK010000068.1"/>
</dbReference>
<evidence type="ECO:0000313" key="2">
    <source>
        <dbReference type="Proteomes" id="UP001597183"/>
    </source>
</evidence>
<reference evidence="2" key="1">
    <citation type="journal article" date="2019" name="Int. J. Syst. Evol. Microbiol.">
        <title>The Global Catalogue of Microorganisms (GCM) 10K type strain sequencing project: providing services to taxonomists for standard genome sequencing and annotation.</title>
        <authorList>
            <consortium name="The Broad Institute Genomics Platform"/>
            <consortium name="The Broad Institute Genome Sequencing Center for Infectious Disease"/>
            <person name="Wu L."/>
            <person name="Ma J."/>
        </authorList>
    </citation>
    <scope>NUCLEOTIDE SEQUENCE [LARGE SCALE GENOMIC DNA]</scope>
    <source>
        <strain evidence="2">CCM 7526</strain>
    </source>
</reference>
<sequence length="49" mass="4596">MGVADGLGLLGVVGGGPDFEVVAVEEIGGEGEAVFVGAAVPGGGPDELE</sequence>
<protein>
    <submittedName>
        <fullName evidence="1">Uncharacterized protein</fullName>
    </submittedName>
</protein>